<evidence type="ECO:0000256" key="2">
    <source>
        <dbReference type="ARBA" id="ARBA00022840"/>
    </source>
</evidence>
<dbReference type="InterPro" id="IPR027417">
    <property type="entry name" value="P-loop_NTPase"/>
</dbReference>
<dbReference type="EMBL" id="JX684074">
    <property type="protein sequence ID" value="AGF92851.1"/>
    <property type="molecule type" value="Genomic_DNA"/>
</dbReference>
<feature type="domain" description="CobQ/CobB/MinD/ParA nucleotide binding" evidence="3">
    <location>
        <begin position="4"/>
        <end position="223"/>
    </location>
</feature>
<sequence>MKIAITGKGGVGKSTLSSLIATYGAEKDKDVIAIDADPDMNLSSCLGVQEDVRPLIEMEDLIEEKAGGGGMVKLNPEVSDVPDEYYVEAGGIRLMVLGTVWEGGTGCTCPENAFLKQLLNHLMLERDGVVVADFEAGIEHLGRGTSKGVDALITVVEPDRRSLKTASRIRELAADIGINEVLPVGNGVRSEKDKDFLRDALAREPLGFVPYREEIRRSSRQGTKVPLNGKELRDPIEKIWNGLSKRIDRTDRVHRR</sequence>
<protein>
    <submittedName>
        <fullName evidence="4">Cobyrinic acid a,c-diamide synthase</fullName>
    </submittedName>
</protein>
<keyword evidence="2" id="KW-0067">ATP-binding</keyword>
<dbReference type="InterPro" id="IPR002586">
    <property type="entry name" value="CobQ/CobB/MinD/ParA_Nub-bd_dom"/>
</dbReference>
<gene>
    <name evidence="4" type="ORF">FLSS-2_0012</name>
</gene>
<reference evidence="4" key="1">
    <citation type="journal article" date="2013" name="Syst. Appl. Microbiol.">
        <title>New insights into the archaeal diversity of a hypersaline microbial mat obtained by a metagenomic approach.</title>
        <authorList>
            <person name="Lopez-Lopez A."/>
            <person name="Richter M."/>
            <person name="Pena A."/>
            <person name="Tamames J."/>
            <person name="Rossello-Mora R."/>
        </authorList>
    </citation>
    <scope>NUCLEOTIDE SEQUENCE</scope>
</reference>
<dbReference type="GO" id="GO:0009898">
    <property type="term" value="C:cytoplasmic side of plasma membrane"/>
    <property type="evidence" value="ECO:0007669"/>
    <property type="project" value="TreeGrafter"/>
</dbReference>
<proteinExistence type="predicted"/>
<dbReference type="Pfam" id="PF01656">
    <property type="entry name" value="CbiA"/>
    <property type="match status" value="1"/>
</dbReference>
<dbReference type="SUPFAM" id="SSF52540">
    <property type="entry name" value="P-loop containing nucleoside triphosphate hydrolases"/>
    <property type="match status" value="1"/>
</dbReference>
<evidence type="ECO:0000259" key="3">
    <source>
        <dbReference type="Pfam" id="PF01656"/>
    </source>
</evidence>
<dbReference type="GO" id="GO:0005524">
    <property type="term" value="F:ATP binding"/>
    <property type="evidence" value="ECO:0007669"/>
    <property type="project" value="UniProtKB-KW"/>
</dbReference>
<name>M1P0G5_9ZZZZ</name>
<dbReference type="InterPro" id="IPR014433">
    <property type="entry name" value="CooC"/>
</dbReference>
<dbReference type="PANTHER" id="PTHR43384">
    <property type="entry name" value="SEPTUM SITE-DETERMINING PROTEIN MIND HOMOLOG, CHLOROPLASTIC-RELATED"/>
    <property type="match status" value="1"/>
</dbReference>
<dbReference type="PANTHER" id="PTHR43384:SF6">
    <property type="entry name" value="SEPTUM SITE-DETERMINING PROTEIN MIND HOMOLOG, CHLOROPLASTIC"/>
    <property type="match status" value="1"/>
</dbReference>
<dbReference type="PIRSF" id="PIRSF005647">
    <property type="entry name" value="CooC"/>
    <property type="match status" value="1"/>
</dbReference>
<dbReference type="AlphaFoldDB" id="M1P0G5"/>
<dbReference type="GO" id="GO:0051782">
    <property type="term" value="P:negative regulation of cell division"/>
    <property type="evidence" value="ECO:0007669"/>
    <property type="project" value="TreeGrafter"/>
</dbReference>
<dbReference type="GO" id="GO:0016887">
    <property type="term" value="F:ATP hydrolysis activity"/>
    <property type="evidence" value="ECO:0007669"/>
    <property type="project" value="TreeGrafter"/>
</dbReference>
<evidence type="ECO:0000313" key="4">
    <source>
        <dbReference type="EMBL" id="AGF92851.1"/>
    </source>
</evidence>
<organism evidence="4">
    <name type="scientific">uncultured organism</name>
    <dbReference type="NCBI Taxonomy" id="155900"/>
    <lineage>
        <taxon>unclassified sequences</taxon>
        <taxon>environmental samples</taxon>
    </lineage>
</organism>
<accession>M1P0G5</accession>
<keyword evidence="1" id="KW-0547">Nucleotide-binding</keyword>
<evidence type="ECO:0000256" key="1">
    <source>
        <dbReference type="ARBA" id="ARBA00022741"/>
    </source>
</evidence>
<dbReference type="Gene3D" id="3.40.50.300">
    <property type="entry name" value="P-loop containing nucleotide triphosphate hydrolases"/>
    <property type="match status" value="1"/>
</dbReference>
<dbReference type="InterPro" id="IPR050625">
    <property type="entry name" value="ParA/MinD_ATPase"/>
</dbReference>